<dbReference type="RefSeq" id="WP_003824087.1">
    <property type="nucleotide sequence ID" value="NZ_CAJPRZ010000054.1"/>
</dbReference>
<evidence type="ECO:0000313" key="2">
    <source>
        <dbReference type="EMBL" id="OAM18283.1"/>
    </source>
</evidence>
<evidence type="ECO:0000313" key="9">
    <source>
        <dbReference type="Proteomes" id="UP000215465"/>
    </source>
</evidence>
<evidence type="ECO:0000313" key="5">
    <source>
        <dbReference type="EMBL" id="SNW09333.1"/>
    </source>
</evidence>
<dbReference type="Pfam" id="PF03259">
    <property type="entry name" value="Robl_LC7"/>
    <property type="match status" value="1"/>
</dbReference>
<dbReference type="OrthoDB" id="5295752at2"/>
<dbReference type="EMBL" id="LT906482">
    <property type="protein sequence ID" value="SNW09333.1"/>
    <property type="molecule type" value="Genomic_DNA"/>
</dbReference>
<dbReference type="Proteomes" id="UP000078103">
    <property type="component" value="Unassembled WGS sequence"/>
</dbReference>
<reference evidence="6 7" key="1">
    <citation type="submission" date="2016-05" db="EMBL/GenBank/DDBJ databases">
        <title>Draft genome of Corynebacterium afermentans subsp. afermentans LCDC 88199T.</title>
        <authorList>
            <person name="Bernier A.-M."/>
            <person name="Bernard K."/>
        </authorList>
    </citation>
    <scope>NUCLEOTIDE SEQUENCE [LARGE SCALE GENOMIC DNA]</scope>
    <source>
        <strain evidence="7">NML01-0328</strain>
        <strain evidence="6">NML04-0072</strain>
        <strain evidence="8">NML120819</strain>
    </source>
</reference>
<organism evidence="2 7">
    <name type="scientific">Eikenella corrodens</name>
    <dbReference type="NCBI Taxonomy" id="539"/>
    <lineage>
        <taxon>Bacteria</taxon>
        <taxon>Pseudomonadati</taxon>
        <taxon>Pseudomonadota</taxon>
        <taxon>Betaproteobacteria</taxon>
        <taxon>Neisseriales</taxon>
        <taxon>Neisseriaceae</taxon>
        <taxon>Eikenella</taxon>
    </lineage>
</organism>
<gene>
    <name evidence="2" type="ORF">A7P85_00975</name>
    <name evidence="4" type="ORF">A7P89_11590</name>
    <name evidence="3" type="ORF">A7P90_06365</name>
    <name evidence="5" type="ORF">SAMEA4412678_01388</name>
</gene>
<accession>A0A1A9RGT5</accession>
<protein>
    <submittedName>
        <fullName evidence="2">Peptidase M23</fullName>
    </submittedName>
</protein>
<name>A0A1A9RGT5_EIKCO</name>
<evidence type="ECO:0000259" key="1">
    <source>
        <dbReference type="Pfam" id="PF03259"/>
    </source>
</evidence>
<evidence type="ECO:0000313" key="7">
    <source>
        <dbReference type="Proteomes" id="UP000078003"/>
    </source>
</evidence>
<dbReference type="AlphaFoldDB" id="A0A1A9RGT5"/>
<reference evidence="5 9" key="3">
    <citation type="submission" date="2017-06" db="EMBL/GenBank/DDBJ databases">
        <authorList>
            <consortium name="Pathogen Informatics"/>
        </authorList>
    </citation>
    <scope>NUCLEOTIDE SEQUENCE [LARGE SCALE GENOMIC DNA]</scope>
    <source>
        <strain evidence="5 9">NCTC10596</strain>
    </source>
</reference>
<evidence type="ECO:0000313" key="4">
    <source>
        <dbReference type="EMBL" id="OAM19721.1"/>
    </source>
</evidence>
<dbReference type="EMBL" id="LXSH01000033">
    <property type="protein sequence ID" value="OAM19721.1"/>
    <property type="molecule type" value="Genomic_DNA"/>
</dbReference>
<dbReference type="EMBL" id="LXSF01000001">
    <property type="protein sequence ID" value="OAM18283.1"/>
    <property type="molecule type" value="Genomic_DNA"/>
</dbReference>
<dbReference type="GeneID" id="60770290"/>
<feature type="domain" description="Roadblock/LAMTOR2" evidence="1">
    <location>
        <begin position="103"/>
        <end position="152"/>
    </location>
</feature>
<reference evidence="2" key="2">
    <citation type="submission" date="2016-05" db="EMBL/GenBank/DDBJ databases">
        <authorList>
            <person name="Lavstsen T."/>
            <person name="Jespersen J.S."/>
        </authorList>
    </citation>
    <scope>NUCLEOTIDE SEQUENCE</scope>
    <source>
        <strain evidence="2">NML01-0328</strain>
        <strain evidence="3">NML04-0072</strain>
        <strain evidence="4">NML120819</strain>
    </source>
</reference>
<dbReference type="InterPro" id="IPR004942">
    <property type="entry name" value="Roadblock/LAMTOR2_dom"/>
</dbReference>
<evidence type="ECO:0000313" key="3">
    <source>
        <dbReference type="EMBL" id="OAM18884.1"/>
    </source>
</evidence>
<dbReference type="Proteomes" id="UP000215465">
    <property type="component" value="Chromosome 1"/>
</dbReference>
<evidence type="ECO:0000313" key="8">
    <source>
        <dbReference type="Proteomes" id="UP000078103"/>
    </source>
</evidence>
<dbReference type="EMBL" id="LXSG01000032">
    <property type="protein sequence ID" value="OAM18884.1"/>
    <property type="molecule type" value="Genomic_DNA"/>
</dbReference>
<dbReference type="STRING" id="539.A7P85_00975"/>
<dbReference type="Proteomes" id="UP000077589">
    <property type="component" value="Unassembled WGS sequence"/>
</dbReference>
<dbReference type="KEGG" id="ecor:SAMEA4412678_1388"/>
<sequence>MDSTLLLQPNLYPRVTPAGAYYAVSNKGQSASRTLLGGILQAGEQETVSRENVLRWAQTNDIDAALNLLYRMQRLEFLYGEDEPDKKTDLLSGTGLPNILMHLSDVQKALLVDQDGFYFSSSGFNHEAAEEIAVLASEAVRLYEQHSLLIKNNLNIYHNAVGICDPSGQSELTFFPLYIGDLKFILVTGGVPQLHKDEFVSLVRALYQIVDSANQIETF</sequence>
<evidence type="ECO:0000313" key="6">
    <source>
        <dbReference type="Proteomes" id="UP000077589"/>
    </source>
</evidence>
<dbReference type="SUPFAM" id="SSF103196">
    <property type="entry name" value="Roadblock/LC7 domain"/>
    <property type="match status" value="1"/>
</dbReference>
<proteinExistence type="predicted"/>
<dbReference type="Proteomes" id="UP000078003">
    <property type="component" value="Unassembled WGS sequence"/>
</dbReference>